<evidence type="ECO:0000313" key="1">
    <source>
        <dbReference type="EMBL" id="WNF21936.1"/>
    </source>
</evidence>
<dbReference type="Pfam" id="PF10702">
    <property type="entry name" value="DUF2507"/>
    <property type="match status" value="1"/>
</dbReference>
<dbReference type="RefSeq" id="WP_311072042.1">
    <property type="nucleotide sequence ID" value="NZ_CP134494.1"/>
</dbReference>
<dbReference type="Gene3D" id="3.30.1380.20">
    <property type="entry name" value="Trafficking protein particle complex subunit 3"/>
    <property type="match status" value="1"/>
</dbReference>
<dbReference type="InterPro" id="IPR019642">
    <property type="entry name" value="DUF2507"/>
</dbReference>
<dbReference type="EMBL" id="CP134494">
    <property type="protein sequence ID" value="WNF21936.1"/>
    <property type="molecule type" value="Genomic_DNA"/>
</dbReference>
<protein>
    <submittedName>
        <fullName evidence="1">YslB family protein</fullName>
    </submittedName>
</protein>
<keyword evidence="2" id="KW-1185">Reference proteome</keyword>
<evidence type="ECO:0000313" key="2">
    <source>
        <dbReference type="Proteomes" id="UP001303324"/>
    </source>
</evidence>
<dbReference type="InterPro" id="IPR024096">
    <property type="entry name" value="NO_sig/Golgi_transp_ligand-bd"/>
</dbReference>
<dbReference type="SUPFAM" id="SSF111126">
    <property type="entry name" value="Ligand-binding domain in the NO signalling and Golgi transport"/>
    <property type="match status" value="1"/>
</dbReference>
<accession>A0ABY9VGG0</accession>
<proteinExistence type="predicted"/>
<dbReference type="Proteomes" id="UP001303324">
    <property type="component" value="Chromosome"/>
</dbReference>
<gene>
    <name evidence="1" type="ORF">RH061_17340</name>
</gene>
<organism evidence="1 2">
    <name type="scientific">Mesobacillus jeotgali</name>
    <dbReference type="NCBI Taxonomy" id="129985"/>
    <lineage>
        <taxon>Bacteria</taxon>
        <taxon>Bacillati</taxon>
        <taxon>Bacillota</taxon>
        <taxon>Bacilli</taxon>
        <taxon>Bacillales</taxon>
        <taxon>Bacillaceae</taxon>
        <taxon>Mesobacillus</taxon>
    </lineage>
</organism>
<reference evidence="1 2" key="1">
    <citation type="submission" date="2023-09" db="EMBL/GenBank/DDBJ databases">
        <title>Microbial mechanism of fulvic acid promoting antimony reduction mineralization in rice fields.</title>
        <authorList>
            <person name="Chen G."/>
            <person name="Lan J."/>
        </authorList>
    </citation>
    <scope>NUCLEOTIDE SEQUENCE [LARGE SCALE GENOMIC DNA]</scope>
    <source>
        <strain evidence="1 2">PS1</strain>
    </source>
</reference>
<sequence>MSEITTSEQKTESDPLAVPAFGYELIREVLLPELLGKDTAEILYWAGKRLARKYPLSTLDETIRFFRDAGWGTLSIKEESRREMVLELSSELISSRLKNNPNTTFQLEAGFIAQQMEHQKKVTTEAFEHPNKKSAKIMFTIKWDKSDPVCEF</sequence>
<name>A0ABY9VGG0_9BACI</name>